<evidence type="ECO:0000313" key="2">
    <source>
        <dbReference type="Proteomes" id="UP000006591"/>
    </source>
</evidence>
<evidence type="ECO:0000313" key="1">
    <source>
        <dbReference type="EnsemblPlants" id="ONIVA08G18350.1"/>
    </source>
</evidence>
<reference evidence="1" key="1">
    <citation type="submission" date="2015-04" db="UniProtKB">
        <authorList>
            <consortium name="EnsemblPlants"/>
        </authorList>
    </citation>
    <scope>IDENTIFICATION</scope>
    <source>
        <strain evidence="1">SL10</strain>
    </source>
</reference>
<protein>
    <submittedName>
        <fullName evidence="1">Uncharacterized protein</fullName>
    </submittedName>
</protein>
<dbReference type="Gramene" id="ONIVA08G18350.1">
    <property type="protein sequence ID" value="ONIVA08G18350.1"/>
    <property type="gene ID" value="ONIVA08G18350"/>
</dbReference>
<dbReference type="HOGENOM" id="CLU_2227514_0_0_1"/>
<proteinExistence type="predicted"/>
<sequence>MSGSTSPKKRHVHLDASPSCMTSVVAKGELVGEVPNRLAVPPNHVARQGDLALLQLVVSSGSSSPEREGWGKGGVFTGEGFHADGEYAAFTKEERGVVEVQVIVTR</sequence>
<name>A0A0E0ICS7_ORYNI</name>
<dbReference type="AlphaFoldDB" id="A0A0E0ICS7"/>
<keyword evidence="2" id="KW-1185">Reference proteome</keyword>
<reference evidence="1" key="2">
    <citation type="submission" date="2018-04" db="EMBL/GenBank/DDBJ databases">
        <title>OnivRS2 (Oryza nivara Reference Sequence Version 2).</title>
        <authorList>
            <person name="Zhang J."/>
            <person name="Kudrna D."/>
            <person name="Lee S."/>
            <person name="Talag J."/>
            <person name="Rajasekar S."/>
            <person name="Welchert J."/>
            <person name="Hsing Y.-I."/>
            <person name="Wing R.A."/>
        </authorList>
    </citation>
    <scope>NUCLEOTIDE SEQUENCE [LARGE SCALE GENOMIC DNA]</scope>
    <source>
        <strain evidence="1">SL10</strain>
    </source>
</reference>
<dbReference type="Proteomes" id="UP000006591">
    <property type="component" value="Chromosome 8"/>
</dbReference>
<organism evidence="1">
    <name type="scientific">Oryza nivara</name>
    <name type="common">Indian wild rice</name>
    <name type="synonym">Oryza sativa f. spontanea</name>
    <dbReference type="NCBI Taxonomy" id="4536"/>
    <lineage>
        <taxon>Eukaryota</taxon>
        <taxon>Viridiplantae</taxon>
        <taxon>Streptophyta</taxon>
        <taxon>Embryophyta</taxon>
        <taxon>Tracheophyta</taxon>
        <taxon>Spermatophyta</taxon>
        <taxon>Magnoliopsida</taxon>
        <taxon>Liliopsida</taxon>
        <taxon>Poales</taxon>
        <taxon>Poaceae</taxon>
        <taxon>BOP clade</taxon>
        <taxon>Oryzoideae</taxon>
        <taxon>Oryzeae</taxon>
        <taxon>Oryzinae</taxon>
        <taxon>Oryza</taxon>
    </lineage>
</organism>
<dbReference type="OMA" id="FHADGEH"/>
<accession>A0A0E0ICS7</accession>
<dbReference type="EnsemblPlants" id="ONIVA08G18350.1">
    <property type="protein sequence ID" value="ONIVA08G18350.1"/>
    <property type="gene ID" value="ONIVA08G18350"/>
</dbReference>